<dbReference type="CDD" id="cd00383">
    <property type="entry name" value="trans_reg_C"/>
    <property type="match status" value="1"/>
</dbReference>
<dbReference type="SUPFAM" id="SSF46894">
    <property type="entry name" value="C-terminal effector domain of the bipartite response regulators"/>
    <property type="match status" value="1"/>
</dbReference>
<evidence type="ECO:0000313" key="6">
    <source>
        <dbReference type="EMBL" id="MCP2260679.1"/>
    </source>
</evidence>
<dbReference type="SMART" id="SM00448">
    <property type="entry name" value="REC"/>
    <property type="match status" value="1"/>
</dbReference>
<evidence type="ECO:0000256" key="2">
    <source>
        <dbReference type="PROSITE-ProRule" id="PRU00169"/>
    </source>
</evidence>
<evidence type="ECO:0000259" key="5">
    <source>
        <dbReference type="PROSITE" id="PS51755"/>
    </source>
</evidence>
<dbReference type="SUPFAM" id="SSF52172">
    <property type="entry name" value="CheY-like"/>
    <property type="match status" value="1"/>
</dbReference>
<dbReference type="PROSITE" id="PS50110">
    <property type="entry name" value="RESPONSE_REGULATORY"/>
    <property type="match status" value="1"/>
</dbReference>
<dbReference type="InterPro" id="IPR039420">
    <property type="entry name" value="WalR-like"/>
</dbReference>
<dbReference type="InterPro" id="IPR011006">
    <property type="entry name" value="CheY-like_superfamily"/>
</dbReference>
<dbReference type="Gene3D" id="3.40.50.2300">
    <property type="match status" value="1"/>
</dbReference>
<dbReference type="RefSeq" id="WP_253671526.1">
    <property type="nucleotide sequence ID" value="NZ_JAMTCP010000030.1"/>
</dbReference>
<evidence type="ECO:0000259" key="4">
    <source>
        <dbReference type="PROSITE" id="PS50110"/>
    </source>
</evidence>
<dbReference type="InterPro" id="IPR016032">
    <property type="entry name" value="Sig_transdc_resp-reg_C-effctor"/>
</dbReference>
<dbReference type="Gene3D" id="6.10.250.690">
    <property type="match status" value="1"/>
</dbReference>
<evidence type="ECO:0000256" key="1">
    <source>
        <dbReference type="ARBA" id="ARBA00023125"/>
    </source>
</evidence>
<feature type="domain" description="Response regulatory" evidence="4">
    <location>
        <begin position="15"/>
        <end position="129"/>
    </location>
</feature>
<keyword evidence="7" id="KW-1185">Reference proteome</keyword>
<dbReference type="Proteomes" id="UP001205311">
    <property type="component" value="Unassembled WGS sequence"/>
</dbReference>
<evidence type="ECO:0000256" key="3">
    <source>
        <dbReference type="PROSITE-ProRule" id="PRU01091"/>
    </source>
</evidence>
<feature type="domain" description="OmpR/PhoB-type" evidence="5">
    <location>
        <begin position="145"/>
        <end position="242"/>
    </location>
</feature>
<dbReference type="PROSITE" id="PS51755">
    <property type="entry name" value="OMPR_PHOB"/>
    <property type="match status" value="1"/>
</dbReference>
<dbReference type="EMBL" id="JAMTCP010000030">
    <property type="protein sequence ID" value="MCP2260679.1"/>
    <property type="molecule type" value="Genomic_DNA"/>
</dbReference>
<dbReference type="Pfam" id="PF00486">
    <property type="entry name" value="Trans_reg_C"/>
    <property type="match status" value="1"/>
</dbReference>
<protein>
    <submittedName>
        <fullName evidence="6">DNA-binding response regulator, OmpR family, contains REC and winged-helix (WHTH) domain</fullName>
    </submittedName>
</protein>
<gene>
    <name evidence="6" type="ORF">LX15_004399</name>
</gene>
<evidence type="ECO:0000313" key="7">
    <source>
        <dbReference type="Proteomes" id="UP001205311"/>
    </source>
</evidence>
<dbReference type="Gene3D" id="1.10.10.10">
    <property type="entry name" value="Winged helix-like DNA-binding domain superfamily/Winged helix DNA-binding domain"/>
    <property type="match status" value="1"/>
</dbReference>
<keyword evidence="1 3" id="KW-0238">DNA-binding</keyword>
<proteinExistence type="predicted"/>
<comment type="caution">
    <text evidence="6">The sequence shown here is derived from an EMBL/GenBank/DDBJ whole genome shotgun (WGS) entry which is preliminary data.</text>
</comment>
<feature type="DNA-binding region" description="OmpR/PhoB-type" evidence="3">
    <location>
        <begin position="145"/>
        <end position="242"/>
    </location>
</feature>
<organism evidence="6 7">
    <name type="scientific">Streptoalloteichus tenebrarius (strain ATCC 17920 / DSM 40477 / JCM 4838 / CBS 697.72 / NBRC 16177 / NCIMB 11028 / NRRL B-12390 / A12253. 1 / ISP 5477)</name>
    <name type="common">Streptomyces tenebrarius</name>
    <dbReference type="NCBI Taxonomy" id="1933"/>
    <lineage>
        <taxon>Bacteria</taxon>
        <taxon>Bacillati</taxon>
        <taxon>Actinomycetota</taxon>
        <taxon>Actinomycetes</taxon>
        <taxon>Pseudonocardiales</taxon>
        <taxon>Pseudonocardiaceae</taxon>
        <taxon>Streptoalloteichus</taxon>
    </lineage>
</organism>
<dbReference type="Pfam" id="PF00072">
    <property type="entry name" value="Response_reg"/>
    <property type="match status" value="1"/>
</dbReference>
<keyword evidence="2" id="KW-0597">Phosphoprotein</keyword>
<feature type="modified residue" description="4-aspartylphosphate" evidence="2">
    <location>
        <position position="64"/>
    </location>
</feature>
<dbReference type="GO" id="GO:0003677">
    <property type="term" value="F:DNA binding"/>
    <property type="evidence" value="ECO:0007669"/>
    <property type="project" value="UniProtKB-KW"/>
</dbReference>
<reference evidence="6 7" key="1">
    <citation type="submission" date="2022-06" db="EMBL/GenBank/DDBJ databases">
        <title>Genomic Encyclopedia of Archaeal and Bacterial Type Strains, Phase II (KMG-II): from individual species to whole genera.</title>
        <authorList>
            <person name="Goeker M."/>
        </authorList>
    </citation>
    <scope>NUCLEOTIDE SEQUENCE [LARGE SCALE GENOMIC DNA]</scope>
    <source>
        <strain evidence="6 7">DSM 40477</strain>
    </source>
</reference>
<name>A0ABT1HYV6_STRSD</name>
<dbReference type="PANTHER" id="PTHR48111">
    <property type="entry name" value="REGULATOR OF RPOS"/>
    <property type="match status" value="1"/>
</dbReference>
<dbReference type="InterPro" id="IPR001867">
    <property type="entry name" value="OmpR/PhoB-type_DNA-bd"/>
</dbReference>
<dbReference type="InterPro" id="IPR036388">
    <property type="entry name" value="WH-like_DNA-bd_sf"/>
</dbReference>
<sequence>MTAGASGRDGGRRTRLLVVDDEPTILELLSASLRFVGFEVRTAESGTAALAVAEEFQPDLLVLDVMLPDLDGFAVTRRLRAGGAHVPVVFLTARDATEDKITGLTIGGDDYVTKPFSLEEVVARIRAVLRRTNADLAEPGEDRDDGVLRFADLELDEDTHDVRRAGRLVRLSPTEYKLLHYLLLNADKVLSKAQILDHVWRYDFAGDARIVESYISLLRRKIDTVDPPLIHTLRGFGYSLRLPRA</sequence>
<dbReference type="InterPro" id="IPR001789">
    <property type="entry name" value="Sig_transdc_resp-reg_receiver"/>
</dbReference>
<accession>A0ABT1HYV6</accession>
<dbReference type="SMART" id="SM00862">
    <property type="entry name" value="Trans_reg_C"/>
    <property type="match status" value="1"/>
</dbReference>
<dbReference type="PANTHER" id="PTHR48111:SF28">
    <property type="entry name" value="TRANSCRIPTIONAL REGULATORY PROTEIN TCRX-RELATED"/>
    <property type="match status" value="1"/>
</dbReference>